<accession>A0A9W3D2U8</accession>
<feature type="non-terminal residue" evidence="2">
    <location>
        <position position="1"/>
    </location>
</feature>
<reference evidence="2" key="1">
    <citation type="submission" date="2025-08" db="UniProtKB">
        <authorList>
            <consortium name="RefSeq"/>
        </authorList>
    </citation>
    <scope>IDENTIFICATION</scope>
    <source>
        <tissue evidence="2">Leaf</tissue>
    </source>
</reference>
<proteinExistence type="predicted"/>
<dbReference type="KEGG" id="rsz:130507361"/>
<protein>
    <submittedName>
        <fullName evidence="2">Uncharacterized protein LOC130507361</fullName>
    </submittedName>
</protein>
<dbReference type="AlphaFoldDB" id="A0A9W3D2U8"/>
<keyword evidence="1" id="KW-1185">Reference proteome</keyword>
<evidence type="ECO:0000313" key="1">
    <source>
        <dbReference type="Proteomes" id="UP000504610"/>
    </source>
</evidence>
<evidence type="ECO:0000313" key="2">
    <source>
        <dbReference type="RefSeq" id="XP_056858059.1"/>
    </source>
</evidence>
<name>A0A9W3D2U8_RAPSA</name>
<dbReference type="GeneID" id="130507361"/>
<feature type="non-terminal residue" evidence="2">
    <location>
        <position position="51"/>
    </location>
</feature>
<sequence>RGWGPALRSGRLRPGALRSAARFGAWPAAASGGGLRPGFCSARGAVAAFLV</sequence>
<dbReference type="Proteomes" id="UP000504610">
    <property type="component" value="Unplaced"/>
</dbReference>
<organism evidence="1 2">
    <name type="scientific">Raphanus sativus</name>
    <name type="common">Radish</name>
    <name type="synonym">Raphanus raphanistrum var. sativus</name>
    <dbReference type="NCBI Taxonomy" id="3726"/>
    <lineage>
        <taxon>Eukaryota</taxon>
        <taxon>Viridiplantae</taxon>
        <taxon>Streptophyta</taxon>
        <taxon>Embryophyta</taxon>
        <taxon>Tracheophyta</taxon>
        <taxon>Spermatophyta</taxon>
        <taxon>Magnoliopsida</taxon>
        <taxon>eudicotyledons</taxon>
        <taxon>Gunneridae</taxon>
        <taxon>Pentapetalae</taxon>
        <taxon>rosids</taxon>
        <taxon>malvids</taxon>
        <taxon>Brassicales</taxon>
        <taxon>Brassicaceae</taxon>
        <taxon>Brassiceae</taxon>
        <taxon>Raphanus</taxon>
    </lineage>
</organism>
<dbReference type="RefSeq" id="XP_056858059.1">
    <property type="nucleotide sequence ID" value="XM_057002079.1"/>
</dbReference>
<gene>
    <name evidence="2" type="primary">LOC130507361</name>
</gene>